<evidence type="ECO:0000256" key="7">
    <source>
        <dbReference type="ARBA" id="ARBA00022840"/>
    </source>
</evidence>
<evidence type="ECO:0000256" key="2">
    <source>
        <dbReference type="ARBA" id="ARBA00022448"/>
    </source>
</evidence>
<keyword evidence="7 10" id="KW-0067">ATP-binding</keyword>
<dbReference type="Proteomes" id="UP000275530">
    <property type="component" value="Unassembled WGS sequence"/>
</dbReference>
<evidence type="ECO:0000313" key="11">
    <source>
        <dbReference type="Proteomes" id="UP000275530"/>
    </source>
</evidence>
<dbReference type="SUPFAM" id="SSF52540">
    <property type="entry name" value="P-loop containing nucleoside triphosphate hydrolases"/>
    <property type="match status" value="2"/>
</dbReference>
<dbReference type="EMBL" id="QZXA01000008">
    <property type="protein sequence ID" value="RJT31567.1"/>
    <property type="molecule type" value="Genomic_DNA"/>
</dbReference>
<evidence type="ECO:0000256" key="1">
    <source>
        <dbReference type="ARBA" id="ARBA00005417"/>
    </source>
</evidence>
<dbReference type="GO" id="GO:0016887">
    <property type="term" value="F:ATP hydrolysis activity"/>
    <property type="evidence" value="ECO:0007669"/>
    <property type="project" value="InterPro"/>
</dbReference>
<dbReference type="GO" id="GO:0005524">
    <property type="term" value="F:ATP binding"/>
    <property type="evidence" value="ECO:0007669"/>
    <property type="project" value="UniProtKB-KW"/>
</dbReference>
<evidence type="ECO:0000313" key="10">
    <source>
        <dbReference type="EMBL" id="RJT31567.1"/>
    </source>
</evidence>
<dbReference type="CDD" id="cd03215">
    <property type="entry name" value="ABC_Carb_Monos_II"/>
    <property type="match status" value="1"/>
</dbReference>
<dbReference type="InterPro" id="IPR003593">
    <property type="entry name" value="AAA+_ATPase"/>
</dbReference>
<proteinExistence type="inferred from homology"/>
<evidence type="ECO:0000256" key="4">
    <source>
        <dbReference type="ARBA" id="ARBA00022597"/>
    </source>
</evidence>
<evidence type="ECO:0000256" key="9">
    <source>
        <dbReference type="ARBA" id="ARBA00023136"/>
    </source>
</evidence>
<keyword evidence="3" id="KW-1003">Cell membrane</keyword>
<name>A0A6M7T8F0_9HYPH</name>
<keyword evidence="8" id="KW-1278">Translocase</keyword>
<dbReference type="InterPro" id="IPR003439">
    <property type="entry name" value="ABC_transporter-like_ATP-bd"/>
</dbReference>
<accession>A0A6M7T8F0</accession>
<dbReference type="CDD" id="cd03216">
    <property type="entry name" value="ABC_Carb_Monos_I"/>
    <property type="match status" value="1"/>
</dbReference>
<dbReference type="InterPro" id="IPR027417">
    <property type="entry name" value="P-loop_NTPase"/>
</dbReference>
<dbReference type="Gene3D" id="3.40.50.300">
    <property type="entry name" value="P-loop containing nucleotide triphosphate hydrolases"/>
    <property type="match status" value="2"/>
</dbReference>
<dbReference type="PROSITE" id="PS00211">
    <property type="entry name" value="ABC_TRANSPORTER_1"/>
    <property type="match status" value="1"/>
</dbReference>
<dbReference type="InterPro" id="IPR017871">
    <property type="entry name" value="ABC_transporter-like_CS"/>
</dbReference>
<protein>
    <submittedName>
        <fullName evidence="10">Sugar ABC transporter ATP-binding protein</fullName>
    </submittedName>
</protein>
<keyword evidence="9" id="KW-0472">Membrane</keyword>
<dbReference type="PANTHER" id="PTHR43790">
    <property type="entry name" value="CARBOHYDRATE TRANSPORT ATP-BINDING PROTEIN MG119-RELATED"/>
    <property type="match status" value="1"/>
</dbReference>
<keyword evidence="6" id="KW-0547">Nucleotide-binding</keyword>
<organism evidence="10 11">
    <name type="scientific">Mesorhizobium jarvisii</name>
    <dbReference type="NCBI Taxonomy" id="1777867"/>
    <lineage>
        <taxon>Bacteria</taxon>
        <taxon>Pseudomonadati</taxon>
        <taxon>Pseudomonadota</taxon>
        <taxon>Alphaproteobacteria</taxon>
        <taxon>Hyphomicrobiales</taxon>
        <taxon>Phyllobacteriaceae</taxon>
        <taxon>Mesorhizobium</taxon>
    </lineage>
</organism>
<dbReference type="AlphaFoldDB" id="A0A6M7T8F0"/>
<keyword evidence="2" id="KW-0813">Transport</keyword>
<dbReference type="InterPro" id="IPR050107">
    <property type="entry name" value="ABC_carbohydrate_import_ATPase"/>
</dbReference>
<keyword evidence="4" id="KW-0762">Sugar transport</keyword>
<keyword evidence="5" id="KW-0677">Repeat</keyword>
<dbReference type="PANTHER" id="PTHR43790:SF3">
    <property type="entry name" value="D-ALLOSE IMPORT ATP-BINDING PROTEIN ALSA-RELATED"/>
    <property type="match status" value="1"/>
</dbReference>
<dbReference type="SMART" id="SM00382">
    <property type="entry name" value="AAA"/>
    <property type="match status" value="1"/>
</dbReference>
<comment type="caution">
    <text evidence="10">The sequence shown here is derived from an EMBL/GenBank/DDBJ whole genome shotgun (WGS) entry which is preliminary data.</text>
</comment>
<evidence type="ECO:0000256" key="3">
    <source>
        <dbReference type="ARBA" id="ARBA00022475"/>
    </source>
</evidence>
<gene>
    <name evidence="10" type="ORF">D3242_20650</name>
</gene>
<sequence length="510" mass="55587">MSGELFEGACMDLVTVNGLSKRYGGIVALSEATFSARAGEVHALLGENGAGKSTFIQILSGAVQHDGGSILVDGQDYRPANPDAAQARGIAAVFQELSLIPDLSVEQNIWFRHEPRTWLGTVNRTEMRRKTLALLEKYNFPALRPDQELRRLTLAERQIVEIAKGLAKDPRILILDEATSALPAREAEWLLNLTRQLAAEGRLVIFISHRMAEVRAIADRLTIFRNGSTVAAHEADAVSDNEIVTQMIGRHLDRLYPERVSTATDRIALGVKGFSSGSRLSGVDFALREGEVLGVGGLQGHGQRELFQALFGATKASGSIELWGKPVSIGNPRQALTGKDGIALVPEDRRGQGLLLTKSVRENLTLSVIKRFTENGLLSRQKEAALVKEMVDFLRIKAGTSEQLAGTLSGGNQQKVIFGKMLLTQARVLLLYDPTRGVDVGTKGEIFQLMRDLAAKGYAILFHSSDMSELVHVADRVLVMRNGRIAATLEGDHISEEEILRAAMLETRAA</sequence>
<evidence type="ECO:0000256" key="8">
    <source>
        <dbReference type="ARBA" id="ARBA00022967"/>
    </source>
</evidence>
<comment type="similarity">
    <text evidence="1">Belongs to the ABC transporter superfamily.</text>
</comment>
<dbReference type="Pfam" id="PF00005">
    <property type="entry name" value="ABC_tran"/>
    <property type="match status" value="2"/>
</dbReference>
<dbReference type="PROSITE" id="PS50893">
    <property type="entry name" value="ABC_TRANSPORTER_2"/>
    <property type="match status" value="2"/>
</dbReference>
<evidence type="ECO:0000256" key="6">
    <source>
        <dbReference type="ARBA" id="ARBA00022741"/>
    </source>
</evidence>
<reference evidence="10 11" key="1">
    <citation type="submission" date="2018-09" db="EMBL/GenBank/DDBJ databases">
        <title>Mesorhizobium carmichaelinearum sp. nov. isolated from Carmichaelinea spp. root nodules in New Zealand.</title>
        <authorList>
            <person name="De Meyer S.E."/>
        </authorList>
    </citation>
    <scope>NUCLEOTIDE SEQUENCE [LARGE SCALE GENOMIC DNA]</scope>
    <source>
        <strain evidence="10 11">LMG 28313</strain>
    </source>
</reference>
<evidence type="ECO:0000256" key="5">
    <source>
        <dbReference type="ARBA" id="ARBA00022737"/>
    </source>
</evidence>
<keyword evidence="11" id="KW-1185">Reference proteome</keyword>